<dbReference type="GO" id="GO:0006355">
    <property type="term" value="P:regulation of DNA-templated transcription"/>
    <property type="evidence" value="ECO:0007669"/>
    <property type="project" value="InterPro"/>
</dbReference>
<dbReference type="RefSeq" id="WP_014358582.1">
    <property type="nucleotide sequence ID" value="NZ_CP116236.1"/>
</dbReference>
<sequence length="80" mass="8899">MGTVTIRDLDDDLKALLRVRAAEHGRSMEAEVRAILRDVLTRPDDGIGMGTRIRRRFSGADIDGVEMPPRNESPRAPDLT</sequence>
<proteinExistence type="predicted"/>
<keyword evidence="3" id="KW-0238">DNA-binding</keyword>
<feature type="region of interest" description="Disordered" evidence="1">
    <location>
        <begin position="59"/>
        <end position="80"/>
    </location>
</feature>
<evidence type="ECO:0000313" key="3">
    <source>
        <dbReference type="EMBL" id="NKY00783.1"/>
    </source>
</evidence>
<dbReference type="InterPro" id="IPR010985">
    <property type="entry name" value="Ribbon_hlx_hlx"/>
</dbReference>
<accession>A0A846WIR5</accession>
<feature type="domain" description="Antitoxin FitA-like ribbon-helix-helix" evidence="2">
    <location>
        <begin position="3"/>
        <end position="39"/>
    </location>
</feature>
<evidence type="ECO:0000259" key="2">
    <source>
        <dbReference type="Pfam" id="PF22513"/>
    </source>
</evidence>
<dbReference type="GO" id="GO:0003677">
    <property type="term" value="F:DNA binding"/>
    <property type="evidence" value="ECO:0007669"/>
    <property type="project" value="UniProtKB-KW"/>
</dbReference>
<dbReference type="OMA" id="KNGHSME"/>
<dbReference type="AlphaFoldDB" id="A0A846WIR5"/>
<protein>
    <submittedName>
        <fullName evidence="3">Arc family DNA-binding protein</fullName>
    </submittedName>
</protein>
<name>A0A846WIR5_9ACTN</name>
<dbReference type="InterPro" id="IPR013321">
    <property type="entry name" value="Arc_rbn_hlx_hlx"/>
</dbReference>
<evidence type="ECO:0000256" key="1">
    <source>
        <dbReference type="SAM" id="MobiDB-lite"/>
    </source>
</evidence>
<dbReference type="EMBL" id="JAAXPC010000002">
    <property type="protein sequence ID" value="NKY00783.1"/>
    <property type="molecule type" value="Genomic_DNA"/>
</dbReference>
<dbReference type="InterPro" id="IPR053853">
    <property type="entry name" value="FitA-like_RHH"/>
</dbReference>
<dbReference type="Gene3D" id="1.10.1220.10">
    <property type="entry name" value="Met repressor-like"/>
    <property type="match status" value="1"/>
</dbReference>
<gene>
    <name evidence="3" type="ORF">HGA05_04280</name>
</gene>
<dbReference type="Pfam" id="PF22513">
    <property type="entry name" value="FitA-like_RHH"/>
    <property type="match status" value="1"/>
</dbReference>
<comment type="caution">
    <text evidence="3">The sequence shown here is derived from an EMBL/GenBank/DDBJ whole genome shotgun (WGS) entry which is preliminary data.</text>
</comment>
<organism evidence="3 4">
    <name type="scientific">Gordonia polyisoprenivorans</name>
    <dbReference type="NCBI Taxonomy" id="84595"/>
    <lineage>
        <taxon>Bacteria</taxon>
        <taxon>Bacillati</taxon>
        <taxon>Actinomycetota</taxon>
        <taxon>Actinomycetes</taxon>
        <taxon>Mycobacteriales</taxon>
        <taxon>Gordoniaceae</taxon>
        <taxon>Gordonia</taxon>
    </lineage>
</organism>
<evidence type="ECO:0000313" key="4">
    <source>
        <dbReference type="Proteomes" id="UP000563898"/>
    </source>
</evidence>
<reference evidence="3 4" key="1">
    <citation type="submission" date="2020-04" db="EMBL/GenBank/DDBJ databases">
        <title>MicrobeNet Type strains.</title>
        <authorList>
            <person name="Nicholson A.C."/>
        </authorList>
    </citation>
    <scope>NUCLEOTIDE SEQUENCE [LARGE SCALE GENOMIC DNA]</scope>
    <source>
        <strain evidence="3 4">ATCC BAA-14</strain>
    </source>
</reference>
<dbReference type="Proteomes" id="UP000563898">
    <property type="component" value="Unassembled WGS sequence"/>
</dbReference>
<dbReference type="SUPFAM" id="SSF47598">
    <property type="entry name" value="Ribbon-helix-helix"/>
    <property type="match status" value="1"/>
</dbReference>